<dbReference type="InterPro" id="IPR058625">
    <property type="entry name" value="MdtA-like_BSH"/>
</dbReference>
<name>A0A1H3S8L6_9RHOB</name>
<evidence type="ECO:0000256" key="4">
    <source>
        <dbReference type="SAM" id="Coils"/>
    </source>
</evidence>
<dbReference type="Gene3D" id="2.40.50.100">
    <property type="match status" value="1"/>
</dbReference>
<feature type="transmembrane region" description="Helical" evidence="5">
    <location>
        <begin position="24"/>
        <end position="42"/>
    </location>
</feature>
<evidence type="ECO:0000256" key="2">
    <source>
        <dbReference type="ARBA" id="ARBA00009477"/>
    </source>
</evidence>
<gene>
    <name evidence="8" type="ORF">SAMN05444004_11119</name>
</gene>
<keyword evidence="5" id="KW-1133">Transmembrane helix</keyword>
<dbReference type="InterPro" id="IPR006143">
    <property type="entry name" value="RND_pump_MFP"/>
</dbReference>
<dbReference type="Gene3D" id="1.10.287.470">
    <property type="entry name" value="Helix hairpin bin"/>
    <property type="match status" value="1"/>
</dbReference>
<keyword evidence="3 4" id="KW-0175">Coiled coil</keyword>
<reference evidence="9" key="1">
    <citation type="submission" date="2016-10" db="EMBL/GenBank/DDBJ databases">
        <authorList>
            <person name="Varghese N."/>
            <person name="Submissions S."/>
        </authorList>
    </citation>
    <scope>NUCLEOTIDE SEQUENCE [LARGE SCALE GENOMIC DNA]</scope>
    <source>
        <strain evidence="9">DSM 100420</strain>
    </source>
</reference>
<evidence type="ECO:0000256" key="5">
    <source>
        <dbReference type="SAM" id="Phobius"/>
    </source>
</evidence>
<dbReference type="Pfam" id="PF25917">
    <property type="entry name" value="BSH_RND"/>
    <property type="match status" value="1"/>
</dbReference>
<comment type="subcellular location">
    <subcellularLocation>
        <location evidence="1">Cell envelope</location>
    </subcellularLocation>
</comment>
<dbReference type="PANTHER" id="PTHR32347:SF14">
    <property type="entry name" value="EFFLUX SYSTEM COMPONENT YKNX-RELATED"/>
    <property type="match status" value="1"/>
</dbReference>
<dbReference type="GO" id="GO:0022857">
    <property type="term" value="F:transmembrane transporter activity"/>
    <property type="evidence" value="ECO:0007669"/>
    <property type="project" value="InterPro"/>
</dbReference>
<keyword evidence="9" id="KW-1185">Reference proteome</keyword>
<evidence type="ECO:0000256" key="1">
    <source>
        <dbReference type="ARBA" id="ARBA00004196"/>
    </source>
</evidence>
<evidence type="ECO:0000256" key="3">
    <source>
        <dbReference type="ARBA" id="ARBA00023054"/>
    </source>
</evidence>
<dbReference type="STRING" id="1244108.SAMN05444004_11119"/>
<evidence type="ECO:0000313" key="8">
    <source>
        <dbReference type="EMBL" id="SDZ34302.1"/>
    </source>
</evidence>
<dbReference type="GO" id="GO:0016020">
    <property type="term" value="C:membrane"/>
    <property type="evidence" value="ECO:0007669"/>
    <property type="project" value="InterPro"/>
</dbReference>
<dbReference type="RefSeq" id="WP_092646370.1">
    <property type="nucleotide sequence ID" value="NZ_FNPX01000011.1"/>
</dbReference>
<dbReference type="Proteomes" id="UP000198914">
    <property type="component" value="Unassembled WGS sequence"/>
</dbReference>
<dbReference type="InterPro" id="IPR058792">
    <property type="entry name" value="Beta-barrel_RND_2"/>
</dbReference>
<comment type="similarity">
    <text evidence="2">Belongs to the membrane fusion protein (MFP) (TC 8.A.1) family.</text>
</comment>
<organism evidence="8 9">
    <name type="scientific">Jannaschia faecimaris</name>
    <dbReference type="NCBI Taxonomy" id="1244108"/>
    <lineage>
        <taxon>Bacteria</taxon>
        <taxon>Pseudomonadati</taxon>
        <taxon>Pseudomonadota</taxon>
        <taxon>Alphaproteobacteria</taxon>
        <taxon>Rhodobacterales</taxon>
        <taxon>Roseobacteraceae</taxon>
        <taxon>Jannaschia</taxon>
    </lineage>
</organism>
<feature type="coiled-coil region" evidence="4">
    <location>
        <begin position="135"/>
        <end position="197"/>
    </location>
</feature>
<dbReference type="OrthoDB" id="9791520at2"/>
<dbReference type="Pfam" id="PF25954">
    <property type="entry name" value="Beta-barrel_RND_2"/>
    <property type="match status" value="1"/>
</dbReference>
<keyword evidence="5" id="KW-0472">Membrane</keyword>
<accession>A0A1H3S8L6</accession>
<dbReference type="NCBIfam" id="TIGR01730">
    <property type="entry name" value="RND_mfp"/>
    <property type="match status" value="1"/>
</dbReference>
<feature type="domain" description="Multidrug resistance protein MdtA-like barrel-sandwich hybrid" evidence="6">
    <location>
        <begin position="78"/>
        <end position="231"/>
    </location>
</feature>
<keyword evidence="5" id="KW-0812">Transmembrane</keyword>
<dbReference type="InterPro" id="IPR050465">
    <property type="entry name" value="UPF0194_transport"/>
</dbReference>
<sequence>MANRTNDIATTLLLDTPTRRRRRAPLIGMFVVIVLVLAYLGMSMSGRSNAPIYVTVPVATADFDVIVTATGTVEPTNLVEISSELSGTLAKVHVDYNDRVSVGTVLATLDTTKLEAELAVSKAALDAAIARVTMAEASRNEAREVYENAVRLEQRGVTSRQEFVGTEARFIRAQAELQSAKADRALAEANLDLHQAEYDKSCICSPIEGIILDRTADTGQIVASALSAPVLFTVAEDLSQMELRVDIDEADIGQVRMGQQAYFTVDAYDDRRFPAEIVQIRFAPETVDGVVTYKAILTIDNADMLLRPGMTATADINVAEIRNAIVVPNAALRYAPPIMPEKDDTSKERSGLLGMLIPDAPDAGLTRANDRTLWVLDDGAPREVEIVRGASDGKVTEILGGGIGQDDRIIVEQLDG</sequence>
<feature type="domain" description="CusB-like beta-barrel" evidence="7">
    <location>
        <begin position="243"/>
        <end position="317"/>
    </location>
</feature>
<evidence type="ECO:0000313" key="9">
    <source>
        <dbReference type="Proteomes" id="UP000198914"/>
    </source>
</evidence>
<dbReference type="PANTHER" id="PTHR32347">
    <property type="entry name" value="EFFLUX SYSTEM COMPONENT YKNX-RELATED"/>
    <property type="match status" value="1"/>
</dbReference>
<dbReference type="Gene3D" id="2.40.30.170">
    <property type="match status" value="1"/>
</dbReference>
<dbReference type="SUPFAM" id="SSF111369">
    <property type="entry name" value="HlyD-like secretion proteins"/>
    <property type="match status" value="1"/>
</dbReference>
<dbReference type="EMBL" id="FNPX01000011">
    <property type="protein sequence ID" value="SDZ34302.1"/>
    <property type="molecule type" value="Genomic_DNA"/>
</dbReference>
<proteinExistence type="inferred from homology"/>
<evidence type="ECO:0000259" key="6">
    <source>
        <dbReference type="Pfam" id="PF25917"/>
    </source>
</evidence>
<dbReference type="FunFam" id="2.40.30.170:FF:000010">
    <property type="entry name" value="Efflux RND transporter periplasmic adaptor subunit"/>
    <property type="match status" value="1"/>
</dbReference>
<protein>
    <submittedName>
        <fullName evidence="8">HlyD family secretion protein</fullName>
    </submittedName>
</protein>
<evidence type="ECO:0000259" key="7">
    <source>
        <dbReference type="Pfam" id="PF25954"/>
    </source>
</evidence>
<dbReference type="GO" id="GO:0030313">
    <property type="term" value="C:cell envelope"/>
    <property type="evidence" value="ECO:0007669"/>
    <property type="project" value="UniProtKB-SubCell"/>
</dbReference>
<dbReference type="AlphaFoldDB" id="A0A1H3S8L6"/>